<dbReference type="InterPro" id="IPR008930">
    <property type="entry name" value="Terpenoid_cyclase/PrenylTrfase"/>
</dbReference>
<dbReference type="PANTHER" id="PTHR12526:SF572">
    <property type="entry name" value="BLL5144 PROTEIN"/>
    <property type="match status" value="1"/>
</dbReference>
<dbReference type="PANTHER" id="PTHR12526">
    <property type="entry name" value="GLYCOSYLTRANSFERASE"/>
    <property type="match status" value="1"/>
</dbReference>
<feature type="domain" description="Glycosyl transferase family 1" evidence="1">
    <location>
        <begin position="160"/>
        <end position="335"/>
    </location>
</feature>
<organism evidence="2 3">
    <name type="scientific">Candidatus Roizmanbacteria bacterium CG_4_10_14_0_8_um_filter_33_9</name>
    <dbReference type="NCBI Taxonomy" id="1974826"/>
    <lineage>
        <taxon>Bacteria</taxon>
        <taxon>Candidatus Roizmaniibacteriota</taxon>
    </lineage>
</organism>
<evidence type="ECO:0000313" key="2">
    <source>
        <dbReference type="EMBL" id="PIY71588.1"/>
    </source>
</evidence>
<reference evidence="3" key="1">
    <citation type="submission" date="2017-09" db="EMBL/GenBank/DDBJ databases">
        <title>Depth-based differentiation of microbial function through sediment-hosted aquifers and enrichment of novel symbionts in the deep terrestrial subsurface.</title>
        <authorList>
            <person name="Probst A.J."/>
            <person name="Ladd B."/>
            <person name="Jarett J.K."/>
            <person name="Geller-Mcgrath D.E."/>
            <person name="Sieber C.M.K."/>
            <person name="Emerson J.B."/>
            <person name="Anantharaman K."/>
            <person name="Thomas B.C."/>
            <person name="Malmstrom R."/>
            <person name="Stieglmeier M."/>
            <person name="Klingl A."/>
            <person name="Woyke T."/>
            <person name="Ryan C.M."/>
            <person name="Banfield J.F."/>
        </authorList>
    </citation>
    <scope>NUCLEOTIDE SEQUENCE [LARGE SCALE GENOMIC DNA]</scope>
</reference>
<dbReference type="SUPFAM" id="SSF53756">
    <property type="entry name" value="UDP-Glycosyltransferase/glycogen phosphorylase"/>
    <property type="match status" value="1"/>
</dbReference>
<proteinExistence type="predicted"/>
<dbReference type="InterPro" id="IPR001296">
    <property type="entry name" value="Glyco_trans_1"/>
</dbReference>
<comment type="caution">
    <text evidence="2">The sequence shown here is derived from an EMBL/GenBank/DDBJ whole genome shotgun (WGS) entry which is preliminary data.</text>
</comment>
<dbReference type="GO" id="GO:0005975">
    <property type="term" value="P:carbohydrate metabolic process"/>
    <property type="evidence" value="ECO:0007669"/>
    <property type="project" value="InterPro"/>
</dbReference>
<evidence type="ECO:0000313" key="3">
    <source>
        <dbReference type="Proteomes" id="UP000229401"/>
    </source>
</evidence>
<accession>A0A2M7QHU2</accession>
<dbReference type="Gene3D" id="3.40.50.2000">
    <property type="entry name" value="Glycogen Phosphorylase B"/>
    <property type="match status" value="2"/>
</dbReference>
<dbReference type="Pfam" id="PF00534">
    <property type="entry name" value="Glycos_transf_1"/>
    <property type="match status" value="1"/>
</dbReference>
<dbReference type="InterPro" id="IPR008928">
    <property type="entry name" value="6-hairpin_glycosidase_sf"/>
</dbReference>
<dbReference type="GO" id="GO:0016757">
    <property type="term" value="F:glycosyltransferase activity"/>
    <property type="evidence" value="ECO:0007669"/>
    <property type="project" value="InterPro"/>
</dbReference>
<name>A0A2M7QHU2_9BACT</name>
<dbReference type="SUPFAM" id="SSF48208">
    <property type="entry name" value="Six-hairpin glycosidases"/>
    <property type="match status" value="1"/>
</dbReference>
<dbReference type="AlphaFoldDB" id="A0A2M7QHU2"/>
<sequence>MVSYCVKFLEGRILCKVAAFNITPLDTYTYPPEVEWEIDQNNKQEYIQLAKTINEDVTISGIIIQHEYGIFGGVEGEKILTFMQRCVKPMLVTLHTVLPFPSLKMKNVTEKIIKLSCNVVVLTLNSKEIIERIYPESKGKVIVIPHGIHPTSFSIPEKYKEKLELGNHIILSTFGLLGPGKGIEYIIHALPDVVKKYPSILYLILGETHPVIRRRDGEQYRIRLSRLVTRLSLKKYVKFYDQYLNLNDLFEFLKATDIYIATSTNPNQAVSGTLSYALGAGRPVISTQFAQAKEIVTPDIGKLIPIKDSPAITRAILDMLDDQKNLKKMSQVAYKKTRYMLWSNVAKNYINLLSETMVPILKIDHLIHMTDHFGLFQFASFSKPNKDFGYTLDDNARALILCSWLLKQTYTKDLVNLIEIYVAFINKCQHKDGSFINYIGFKDKSPTAQNNIEDLENAQGRALWALSECICNNTLSSKIRNEAKRMFLKALPKCSKLTHLRAQAFAIKSFTLAYTFLPKSQTNLLNYIKKYADSLLYSLKQNSHKSWQWFEKHLQYSNGLLPESLLIAGTITKNSNYYDKGILTLDFLIRKTFSSNIYRPIGHSHWYKNTKMRSEYDQQPEDPASMILALEQAYNTSHNEEYKKLAKKCFSWFLGKNTLHLSLYDIKSGGCYDGLHPDRVNLNEGAESLVSFLMSSYVISKLQ</sequence>
<gene>
    <name evidence="2" type="ORF">COY87_05375</name>
</gene>
<dbReference type="EMBL" id="PFLI01000184">
    <property type="protein sequence ID" value="PIY71588.1"/>
    <property type="molecule type" value="Genomic_DNA"/>
</dbReference>
<evidence type="ECO:0000259" key="1">
    <source>
        <dbReference type="Pfam" id="PF00534"/>
    </source>
</evidence>
<protein>
    <recommendedName>
        <fullName evidence="1">Glycosyl transferase family 1 domain-containing protein</fullName>
    </recommendedName>
</protein>
<dbReference type="SUPFAM" id="SSF48239">
    <property type="entry name" value="Terpenoid cyclases/Protein prenyltransferases"/>
    <property type="match status" value="1"/>
</dbReference>
<dbReference type="Proteomes" id="UP000229401">
    <property type="component" value="Unassembled WGS sequence"/>
</dbReference>